<dbReference type="EMBL" id="JAZHXI010000009">
    <property type="protein sequence ID" value="KAL2067952.1"/>
    <property type="molecule type" value="Genomic_DNA"/>
</dbReference>
<accession>A0ABR4CEK7</accession>
<sequence length="106" mass="11490">MPETKHDEGGAWYDSMGFLAKHHSKSKEPMLKGKSDVNSCIAVCRHGISPLGYLLLAGSLPIKLIRLPCAHEGTGSNSTKRLPSKAPARPPVIAILAPDTREYSFH</sequence>
<dbReference type="Proteomes" id="UP001595075">
    <property type="component" value="Unassembled WGS sequence"/>
</dbReference>
<proteinExistence type="predicted"/>
<name>A0ABR4CEK7_9HELO</name>
<evidence type="ECO:0000313" key="2">
    <source>
        <dbReference type="Proteomes" id="UP001595075"/>
    </source>
</evidence>
<organism evidence="1 2">
    <name type="scientific">Oculimacula yallundae</name>
    <dbReference type="NCBI Taxonomy" id="86028"/>
    <lineage>
        <taxon>Eukaryota</taxon>
        <taxon>Fungi</taxon>
        <taxon>Dikarya</taxon>
        <taxon>Ascomycota</taxon>
        <taxon>Pezizomycotina</taxon>
        <taxon>Leotiomycetes</taxon>
        <taxon>Helotiales</taxon>
        <taxon>Ploettnerulaceae</taxon>
        <taxon>Oculimacula</taxon>
    </lineage>
</organism>
<comment type="caution">
    <text evidence="1">The sequence shown here is derived from an EMBL/GenBank/DDBJ whole genome shotgun (WGS) entry which is preliminary data.</text>
</comment>
<evidence type="ECO:0000313" key="1">
    <source>
        <dbReference type="EMBL" id="KAL2067952.1"/>
    </source>
</evidence>
<protein>
    <submittedName>
        <fullName evidence="1">Uncharacterized protein</fullName>
    </submittedName>
</protein>
<gene>
    <name evidence="1" type="ORF">VTL71DRAFT_16050</name>
</gene>
<keyword evidence="2" id="KW-1185">Reference proteome</keyword>
<feature type="non-terminal residue" evidence="1">
    <location>
        <position position="106"/>
    </location>
</feature>
<reference evidence="1 2" key="1">
    <citation type="journal article" date="2024" name="Commun. Biol.">
        <title>Comparative genomic analysis of thermophilic fungi reveals convergent evolutionary adaptations and gene losses.</title>
        <authorList>
            <person name="Steindorff A.S."/>
            <person name="Aguilar-Pontes M.V."/>
            <person name="Robinson A.J."/>
            <person name="Andreopoulos B."/>
            <person name="LaButti K."/>
            <person name="Kuo A."/>
            <person name="Mondo S."/>
            <person name="Riley R."/>
            <person name="Otillar R."/>
            <person name="Haridas S."/>
            <person name="Lipzen A."/>
            <person name="Grimwood J."/>
            <person name="Schmutz J."/>
            <person name="Clum A."/>
            <person name="Reid I.D."/>
            <person name="Moisan M.C."/>
            <person name="Butler G."/>
            <person name="Nguyen T.T.M."/>
            <person name="Dewar K."/>
            <person name="Conant G."/>
            <person name="Drula E."/>
            <person name="Henrissat B."/>
            <person name="Hansel C."/>
            <person name="Singer S."/>
            <person name="Hutchinson M.I."/>
            <person name="de Vries R.P."/>
            <person name="Natvig D.O."/>
            <person name="Powell A.J."/>
            <person name="Tsang A."/>
            <person name="Grigoriev I.V."/>
        </authorList>
    </citation>
    <scope>NUCLEOTIDE SEQUENCE [LARGE SCALE GENOMIC DNA]</scope>
    <source>
        <strain evidence="1 2">CBS 494.80</strain>
    </source>
</reference>